<evidence type="ECO:0000313" key="1">
    <source>
        <dbReference type="EMBL" id="KKS25939.1"/>
    </source>
</evidence>
<protein>
    <submittedName>
        <fullName evidence="1">Uncharacterized protein</fullName>
    </submittedName>
</protein>
<reference evidence="1 2" key="1">
    <citation type="journal article" date="2015" name="Nature">
        <title>rRNA introns, odd ribosomes, and small enigmatic genomes across a large radiation of phyla.</title>
        <authorList>
            <person name="Brown C.T."/>
            <person name="Hug L.A."/>
            <person name="Thomas B.C."/>
            <person name="Sharon I."/>
            <person name="Castelle C.J."/>
            <person name="Singh A."/>
            <person name="Wilkins M.J."/>
            <person name="Williams K.H."/>
            <person name="Banfield J.F."/>
        </authorList>
    </citation>
    <scope>NUCLEOTIDE SEQUENCE [LARGE SCALE GENOMIC DNA]</scope>
</reference>
<gene>
    <name evidence="1" type="ORF">UU84_C0031G0009</name>
</gene>
<dbReference type="Proteomes" id="UP000033859">
    <property type="component" value="Unassembled WGS sequence"/>
</dbReference>
<comment type="caution">
    <text evidence="1">The sequence shown here is derived from an EMBL/GenBank/DDBJ whole genome shotgun (WGS) entry which is preliminary data.</text>
</comment>
<sequence>MPYVAKEQRELLEDNLTCLANKICSTYLTSRFHLLAYKYVCLRLGVEVLLRRRYAALSAVRAVYSDASFEWQRRFKIKPKTFSSVGADFPILDEKIKNLSEKIISMAAQSQEPHLAWQGLFNYSITALGLKILGNNKNKEFSSLIAGVLEYLHNYFYEIEMAVYEDEQIIKNGDVF</sequence>
<organism evidence="1 2">
    <name type="scientific">Candidatus Yanofskybacteria bacterium GW2011_GWC2_41_9</name>
    <dbReference type="NCBI Taxonomy" id="1619029"/>
    <lineage>
        <taxon>Bacteria</taxon>
        <taxon>Candidatus Yanofskyibacteriota</taxon>
    </lineage>
</organism>
<dbReference type="Pfam" id="PF21840">
    <property type="entry name" value="DUF6899"/>
    <property type="match status" value="1"/>
</dbReference>
<name>A0A0G0XM39_9BACT</name>
<proteinExistence type="predicted"/>
<evidence type="ECO:0000313" key="2">
    <source>
        <dbReference type="Proteomes" id="UP000033859"/>
    </source>
</evidence>
<dbReference type="InterPro" id="IPR054194">
    <property type="entry name" value="DUF6899"/>
</dbReference>
<dbReference type="EMBL" id="LCCE01000031">
    <property type="protein sequence ID" value="KKS25939.1"/>
    <property type="molecule type" value="Genomic_DNA"/>
</dbReference>
<dbReference type="AlphaFoldDB" id="A0A0G0XM39"/>
<accession>A0A0G0XM39</accession>